<gene>
    <name evidence="2" type="ORF">HT99x_005070</name>
    <name evidence="1" type="ORF">HT99x_02710</name>
</gene>
<proteinExistence type="predicted"/>
<keyword evidence="3" id="KW-1185">Reference proteome</keyword>
<protein>
    <submittedName>
        <fullName evidence="1">Uncharacterized protein</fullName>
    </submittedName>
</protein>
<comment type="caution">
    <text evidence="1">The sequence shown here is derived from an EMBL/GenBank/DDBJ whole genome shotgun (WGS) entry which is preliminary data.</text>
</comment>
<dbReference type="AlphaFoldDB" id="A0A0Q9YUE5"/>
<dbReference type="EMBL" id="LKAJ01000015">
    <property type="protein sequence ID" value="KRG19731.1"/>
    <property type="molecule type" value="Genomic_DNA"/>
</dbReference>
<dbReference type="RefSeq" id="WP_075067313.1">
    <property type="nucleotide sequence ID" value="NZ_LKAJ02000001.1"/>
</dbReference>
<evidence type="ECO:0000313" key="3">
    <source>
        <dbReference type="Proteomes" id="UP000051497"/>
    </source>
</evidence>
<dbReference type="EMBL" id="LKAJ02000001">
    <property type="protein sequence ID" value="MCS5710792.1"/>
    <property type="molecule type" value="Genomic_DNA"/>
</dbReference>
<dbReference type="Proteomes" id="UP000051497">
    <property type="component" value="Unassembled WGS sequence"/>
</dbReference>
<reference evidence="1" key="1">
    <citation type="submission" date="2015-09" db="EMBL/GenBank/DDBJ databases">
        <title>Draft Genome Sequences of Two Novel Amoeba-resistant Intranuclear Bacteria, Candidatus Berkiella cookevillensis and Candidatus Berkiella aquae.</title>
        <authorList>
            <person name="Mehari Y.T."/>
            <person name="Arivett B.A."/>
            <person name="Farone A.L."/>
            <person name="Gunderson J.H."/>
            <person name="Farone M.B."/>
        </authorList>
    </citation>
    <scope>NUCLEOTIDE SEQUENCE [LARGE SCALE GENOMIC DNA]</scope>
    <source>
        <strain evidence="1">HT99</strain>
    </source>
</reference>
<reference evidence="2" key="3">
    <citation type="submission" date="2021-06" db="EMBL/GenBank/DDBJ databases">
        <title>Genomic Description and Analysis of Intracellular Bacteria, Candidatus Berkiella cookevillensis and Candidatus Berkiella aquae.</title>
        <authorList>
            <person name="Kidane D.T."/>
            <person name="Mehari Y.T."/>
            <person name="Rice F.C."/>
            <person name="Arivett B.A."/>
            <person name="Farone A.L."/>
            <person name="Berk S.G."/>
            <person name="Farone M.B."/>
        </authorList>
    </citation>
    <scope>NUCLEOTIDE SEQUENCE</scope>
    <source>
        <strain evidence="2">HT99</strain>
    </source>
</reference>
<sequence>MAIVRSWPMTAVILTGCFVTAPLSCFAKHQSLRERILDFKSMPFAHWHTSEAAKLSHPIFQYLYAEPFIEQPFKDPAILSLQAYKERLRGFVAYEFSQDFRVGLNSFKAGPLEQADWEVLSLQPELQPRSPDVAKSRGYGISFTVKLD</sequence>
<evidence type="ECO:0000313" key="1">
    <source>
        <dbReference type="EMBL" id="KRG19731.1"/>
    </source>
</evidence>
<organism evidence="1">
    <name type="scientific">Candidatus Berkiella aquae</name>
    <dbReference type="NCBI Taxonomy" id="295108"/>
    <lineage>
        <taxon>Bacteria</taxon>
        <taxon>Pseudomonadati</taxon>
        <taxon>Pseudomonadota</taxon>
        <taxon>Gammaproteobacteria</taxon>
        <taxon>Candidatus Berkiellales</taxon>
        <taxon>Candidatus Berkiellaceae</taxon>
        <taxon>Candidatus Berkiella</taxon>
    </lineage>
</organism>
<evidence type="ECO:0000313" key="2">
    <source>
        <dbReference type="EMBL" id="MCS5710792.1"/>
    </source>
</evidence>
<reference evidence="2" key="2">
    <citation type="journal article" date="2016" name="Genome Announc.">
        <title>Draft Genome Sequences of Two Novel Amoeba-Resistant Intranuclear Bacteria, 'Candidatus Berkiella cookevillensis' and 'Candidatus Berkiella aquae'.</title>
        <authorList>
            <person name="Mehari Y.T."/>
            <person name="Arivett B.A."/>
            <person name="Farone A.L."/>
            <person name="Gunderson J.H."/>
            <person name="Farone M.B."/>
        </authorList>
    </citation>
    <scope>NUCLEOTIDE SEQUENCE</scope>
    <source>
        <strain evidence="2">HT99</strain>
    </source>
</reference>
<dbReference type="STRING" id="295108.HT99x_02710"/>
<accession>A0A0Q9YUE5</accession>
<name>A0A0Q9YUE5_9GAMM</name>
<dbReference type="PROSITE" id="PS51257">
    <property type="entry name" value="PROKAR_LIPOPROTEIN"/>
    <property type="match status" value="1"/>
</dbReference>